<keyword evidence="6 7" id="KW-0378">Hydrolase</keyword>
<protein>
    <recommendedName>
        <fullName evidence="4 7">Signal peptidase I</fullName>
        <ecNumber evidence="4 7">3.4.21.89</ecNumber>
    </recommendedName>
</protein>
<evidence type="ECO:0000256" key="5">
    <source>
        <dbReference type="ARBA" id="ARBA00022670"/>
    </source>
</evidence>
<feature type="domain" description="Peptidase S26" evidence="8">
    <location>
        <begin position="27"/>
        <end position="234"/>
    </location>
</feature>
<name>A0ABW6PU15_9NOCA</name>
<gene>
    <name evidence="9" type="primary">lepB</name>
    <name evidence="9" type="ORF">ACFYTF_24065</name>
</gene>
<comment type="subcellular location">
    <subcellularLocation>
        <location evidence="2">Cell membrane</location>
        <topology evidence="2">Single-pass type II membrane protein</topology>
    </subcellularLocation>
    <subcellularLocation>
        <location evidence="7">Membrane</location>
        <topology evidence="7">Single-pass type II membrane protein</topology>
    </subcellularLocation>
</comment>
<evidence type="ECO:0000256" key="4">
    <source>
        <dbReference type="ARBA" id="ARBA00013208"/>
    </source>
</evidence>
<dbReference type="InterPro" id="IPR019533">
    <property type="entry name" value="Peptidase_S26"/>
</dbReference>
<reference evidence="9 10" key="1">
    <citation type="submission" date="2024-10" db="EMBL/GenBank/DDBJ databases">
        <title>The Natural Products Discovery Center: Release of the First 8490 Sequenced Strains for Exploring Actinobacteria Biosynthetic Diversity.</title>
        <authorList>
            <person name="Kalkreuter E."/>
            <person name="Kautsar S.A."/>
            <person name="Yang D."/>
            <person name="Bader C.D."/>
            <person name="Teijaro C.N."/>
            <person name="Fluegel L."/>
            <person name="Davis C.M."/>
            <person name="Simpson J.R."/>
            <person name="Lauterbach L."/>
            <person name="Steele A.D."/>
            <person name="Gui C."/>
            <person name="Meng S."/>
            <person name="Li G."/>
            <person name="Viehrig K."/>
            <person name="Ye F."/>
            <person name="Su P."/>
            <person name="Kiefer A.F."/>
            <person name="Nichols A."/>
            <person name="Cepeda A.J."/>
            <person name="Yan W."/>
            <person name="Fan B."/>
            <person name="Jiang Y."/>
            <person name="Adhikari A."/>
            <person name="Zheng C.-J."/>
            <person name="Schuster L."/>
            <person name="Cowan T.M."/>
            <person name="Smanski M.J."/>
            <person name="Chevrette M.G."/>
            <person name="De Carvalho L.P.S."/>
            <person name="Shen B."/>
        </authorList>
    </citation>
    <scope>NUCLEOTIDE SEQUENCE [LARGE SCALE GENOMIC DNA]</scope>
    <source>
        <strain evidence="9 10">NPDC004045</strain>
    </source>
</reference>
<organism evidence="9 10">
    <name type="scientific">Nocardia thailandica</name>
    <dbReference type="NCBI Taxonomy" id="257275"/>
    <lineage>
        <taxon>Bacteria</taxon>
        <taxon>Bacillati</taxon>
        <taxon>Actinomycetota</taxon>
        <taxon>Actinomycetes</taxon>
        <taxon>Mycobacteriales</taxon>
        <taxon>Nocardiaceae</taxon>
        <taxon>Nocardia</taxon>
    </lineage>
</organism>
<evidence type="ECO:0000256" key="7">
    <source>
        <dbReference type="RuleBase" id="RU362042"/>
    </source>
</evidence>
<dbReference type="InterPro" id="IPR036286">
    <property type="entry name" value="LexA/Signal_pep-like_sf"/>
</dbReference>
<keyword evidence="5 7" id="KW-0645">Protease</keyword>
<keyword evidence="10" id="KW-1185">Reference proteome</keyword>
<evidence type="ECO:0000313" key="9">
    <source>
        <dbReference type="EMBL" id="MFF0545919.1"/>
    </source>
</evidence>
<sequence length="250" mass="27732">MDGEKDSGRRKLFRRRASTRRPLWQELPLLIAIVGVLSTLLVGFVGRPYVIPSQSMDPTLHGCAGCVGDRIYVEKITYHDRDPLPGDVVVFAGPPSWNDTYTSIRSRNTAVRLAQDVLSYTGLVPPDENTVVKRVIAIGGQTVQCCDPQGRVQVNGVALDEPYVAKDYPWSPDRPNLVYPRGRVFGPVIVPDGHLWVMGDNRNESRDSRAHVRDEFGGAVPLANVRGRAVFRIWPPTRIGPVRSQDPRGS</sequence>
<comment type="similarity">
    <text evidence="3 7">Belongs to the peptidase S26 family.</text>
</comment>
<dbReference type="NCBIfam" id="TIGR02227">
    <property type="entry name" value="sigpep_I_bact"/>
    <property type="match status" value="1"/>
</dbReference>
<comment type="catalytic activity">
    <reaction evidence="1 7">
        <text>Cleavage of hydrophobic, N-terminal signal or leader sequences from secreted and periplasmic proteins.</text>
        <dbReference type="EC" id="3.4.21.89"/>
    </reaction>
</comment>
<dbReference type="InterPro" id="IPR019756">
    <property type="entry name" value="Pept_S26A_signal_pept_1_Ser-AS"/>
</dbReference>
<comment type="caution">
    <text evidence="9">The sequence shown here is derived from an EMBL/GenBank/DDBJ whole genome shotgun (WGS) entry which is preliminary data.</text>
</comment>
<dbReference type="RefSeq" id="WP_387702362.1">
    <property type="nucleotide sequence ID" value="NZ_JBIAMX010000017.1"/>
</dbReference>
<dbReference type="PROSITE" id="PS00501">
    <property type="entry name" value="SPASE_I_1"/>
    <property type="match status" value="1"/>
</dbReference>
<evidence type="ECO:0000256" key="1">
    <source>
        <dbReference type="ARBA" id="ARBA00000677"/>
    </source>
</evidence>
<dbReference type="GO" id="GO:0009003">
    <property type="term" value="F:signal peptidase activity"/>
    <property type="evidence" value="ECO:0007669"/>
    <property type="project" value="UniProtKB-EC"/>
</dbReference>
<dbReference type="CDD" id="cd06530">
    <property type="entry name" value="S26_SPase_I"/>
    <property type="match status" value="1"/>
</dbReference>
<dbReference type="EC" id="3.4.21.89" evidence="4 7"/>
<dbReference type="PANTHER" id="PTHR43390">
    <property type="entry name" value="SIGNAL PEPTIDASE I"/>
    <property type="match status" value="1"/>
</dbReference>
<dbReference type="PANTHER" id="PTHR43390:SF1">
    <property type="entry name" value="CHLOROPLAST PROCESSING PEPTIDASE"/>
    <property type="match status" value="1"/>
</dbReference>
<evidence type="ECO:0000256" key="2">
    <source>
        <dbReference type="ARBA" id="ARBA00004401"/>
    </source>
</evidence>
<dbReference type="InterPro" id="IPR019758">
    <property type="entry name" value="Pept_S26A_signal_pept_1_CS"/>
</dbReference>
<dbReference type="PROSITE" id="PS00761">
    <property type="entry name" value="SPASE_I_3"/>
    <property type="match status" value="1"/>
</dbReference>
<accession>A0ABW6PU15</accession>
<evidence type="ECO:0000256" key="6">
    <source>
        <dbReference type="ARBA" id="ARBA00022801"/>
    </source>
</evidence>
<dbReference type="InterPro" id="IPR000223">
    <property type="entry name" value="Pept_S26A_signal_pept_1"/>
</dbReference>
<dbReference type="EMBL" id="JBIAMX010000017">
    <property type="protein sequence ID" value="MFF0545919.1"/>
    <property type="molecule type" value="Genomic_DNA"/>
</dbReference>
<keyword evidence="7" id="KW-1133">Transmembrane helix</keyword>
<keyword evidence="7" id="KW-0812">Transmembrane</keyword>
<feature type="transmembrane region" description="Helical" evidence="7">
    <location>
        <begin position="23"/>
        <end position="46"/>
    </location>
</feature>
<evidence type="ECO:0000313" key="10">
    <source>
        <dbReference type="Proteomes" id="UP001601444"/>
    </source>
</evidence>
<evidence type="ECO:0000259" key="8">
    <source>
        <dbReference type="Pfam" id="PF10502"/>
    </source>
</evidence>
<dbReference type="Pfam" id="PF10502">
    <property type="entry name" value="Peptidase_S26"/>
    <property type="match status" value="1"/>
</dbReference>
<dbReference type="PRINTS" id="PR00727">
    <property type="entry name" value="LEADERPTASE"/>
</dbReference>
<dbReference type="Proteomes" id="UP001601444">
    <property type="component" value="Unassembled WGS sequence"/>
</dbReference>
<dbReference type="Gene3D" id="2.10.109.10">
    <property type="entry name" value="Umud Fragment, subunit A"/>
    <property type="match status" value="1"/>
</dbReference>
<keyword evidence="7" id="KW-0472">Membrane</keyword>
<proteinExistence type="inferred from homology"/>
<dbReference type="SUPFAM" id="SSF51306">
    <property type="entry name" value="LexA/Signal peptidase"/>
    <property type="match status" value="1"/>
</dbReference>
<evidence type="ECO:0000256" key="3">
    <source>
        <dbReference type="ARBA" id="ARBA00009370"/>
    </source>
</evidence>